<dbReference type="Proteomes" id="UP000035929">
    <property type="component" value="Unassembled WGS sequence"/>
</dbReference>
<accession>A0A0J6RVJ7</accession>
<feature type="region of interest" description="Disordered" evidence="1">
    <location>
        <begin position="35"/>
        <end position="86"/>
    </location>
</feature>
<proteinExistence type="predicted"/>
<comment type="caution">
    <text evidence="2">The sequence shown here is derived from an EMBL/GenBank/DDBJ whole genome shotgun (WGS) entry which is preliminary data.</text>
</comment>
<evidence type="ECO:0000313" key="3">
    <source>
        <dbReference type="Proteomes" id="UP000035929"/>
    </source>
</evidence>
<dbReference type="EMBL" id="LABX01000371">
    <property type="protein sequence ID" value="KMO26920.1"/>
    <property type="molecule type" value="Genomic_DNA"/>
</dbReference>
<evidence type="ECO:0000313" key="2">
    <source>
        <dbReference type="EMBL" id="KMO26920.1"/>
    </source>
</evidence>
<dbReference type="PATRIC" id="fig|270351.6.peg.5281"/>
<organism evidence="2 3">
    <name type="scientific">Methylobacterium aquaticum</name>
    <dbReference type="NCBI Taxonomy" id="270351"/>
    <lineage>
        <taxon>Bacteria</taxon>
        <taxon>Pseudomonadati</taxon>
        <taxon>Pseudomonadota</taxon>
        <taxon>Alphaproteobacteria</taxon>
        <taxon>Hyphomicrobiales</taxon>
        <taxon>Methylobacteriaceae</taxon>
        <taxon>Methylobacterium</taxon>
    </lineage>
</organism>
<gene>
    <name evidence="2" type="ORF">VP06_32310</name>
</gene>
<protein>
    <submittedName>
        <fullName evidence="2">Uncharacterized protein</fullName>
    </submittedName>
</protein>
<dbReference type="RefSeq" id="WP_048467903.1">
    <property type="nucleotide sequence ID" value="NZ_JBNTQU010000007.1"/>
</dbReference>
<sequence length="86" mass="9154">MWRLLTGGIKVIIAIAALTTAANWVALREKDRAPSPALAAIPDPATTGTIAPRKAEGKPGEIKPARLDQRGLGRLMSEASGEVRRR</sequence>
<reference evidence="2 3" key="1">
    <citation type="submission" date="2015-03" db="EMBL/GenBank/DDBJ databases">
        <title>Genome sequencing of Methylobacterium aquaticum DSM16371 type strain.</title>
        <authorList>
            <person name="Chaudhry V."/>
            <person name="Patil P.B."/>
        </authorList>
    </citation>
    <scope>NUCLEOTIDE SEQUENCE [LARGE SCALE GENOMIC DNA]</scope>
    <source>
        <strain evidence="2 3">DSM 16371</strain>
    </source>
</reference>
<dbReference type="AlphaFoldDB" id="A0A0J6RVJ7"/>
<dbReference type="OrthoDB" id="7999282at2"/>
<evidence type="ECO:0000256" key="1">
    <source>
        <dbReference type="SAM" id="MobiDB-lite"/>
    </source>
</evidence>
<name>A0A0J6RVJ7_9HYPH</name>
<feature type="compositionally biased region" description="Basic and acidic residues" evidence="1">
    <location>
        <begin position="53"/>
        <end position="71"/>
    </location>
</feature>